<accession>A0ABS2GHZ5</accession>
<dbReference type="EMBL" id="JACJLA010000111">
    <property type="protein sequence ID" value="MBM6913781.1"/>
    <property type="molecule type" value="Genomic_DNA"/>
</dbReference>
<dbReference type="RefSeq" id="WP_205088612.1">
    <property type="nucleotide sequence ID" value="NZ_JACJLA010000111.1"/>
</dbReference>
<comment type="caution">
    <text evidence="1">The sequence shown here is derived from an EMBL/GenBank/DDBJ whole genome shotgun (WGS) entry which is preliminary data.</text>
</comment>
<protein>
    <recommendedName>
        <fullName evidence="3">Trimeric autotransporter adhesin YadA-like stalk domain-containing protein</fullName>
    </recommendedName>
</protein>
<evidence type="ECO:0000313" key="1">
    <source>
        <dbReference type="EMBL" id="MBM6913781.1"/>
    </source>
</evidence>
<feature type="non-terminal residue" evidence="1">
    <location>
        <position position="1"/>
    </location>
</feature>
<name>A0ABS2GHZ5_9FIRM</name>
<evidence type="ECO:0008006" key="3">
    <source>
        <dbReference type="Google" id="ProtNLM"/>
    </source>
</evidence>
<evidence type="ECO:0000313" key="2">
    <source>
        <dbReference type="Proteomes" id="UP000707138"/>
    </source>
</evidence>
<feature type="non-terminal residue" evidence="1">
    <location>
        <position position="82"/>
    </location>
</feature>
<gene>
    <name evidence="1" type="ORF">H6A01_10835</name>
</gene>
<sequence length="82" mass="8445">NTPTFTTDGITGGNKTITDVASGIGGEVKDAAHDNANTFLENVNKIGKEEGGQPAADAISENVVVNAKDLKNLVDTGFKLNT</sequence>
<reference evidence="1 2" key="1">
    <citation type="journal article" date="2021" name="Sci. Rep.">
        <title>The distribution of antibiotic resistance genes in chicken gut microbiota commensals.</title>
        <authorList>
            <person name="Juricova H."/>
            <person name="Matiasovicova J."/>
            <person name="Kubasova T."/>
            <person name="Cejkova D."/>
            <person name="Rychlik I."/>
        </authorList>
    </citation>
    <scope>NUCLEOTIDE SEQUENCE [LARGE SCALE GENOMIC DNA]</scope>
    <source>
        <strain evidence="1 2">An537</strain>
    </source>
</reference>
<keyword evidence="2" id="KW-1185">Reference proteome</keyword>
<dbReference type="Proteomes" id="UP000707138">
    <property type="component" value="Unassembled WGS sequence"/>
</dbReference>
<organism evidence="1 2">
    <name type="scientific">Veillonella magna</name>
    <dbReference type="NCBI Taxonomy" id="464322"/>
    <lineage>
        <taxon>Bacteria</taxon>
        <taxon>Bacillati</taxon>
        <taxon>Bacillota</taxon>
        <taxon>Negativicutes</taxon>
        <taxon>Veillonellales</taxon>
        <taxon>Veillonellaceae</taxon>
        <taxon>Veillonella</taxon>
    </lineage>
</organism>
<proteinExistence type="predicted"/>